<dbReference type="EMBL" id="LLXI01000530">
    <property type="protein sequence ID" value="PKY47271.1"/>
    <property type="molecule type" value="Genomic_DNA"/>
</dbReference>
<dbReference type="VEuPathDB" id="FungiDB:RhiirFUN_015430"/>
<evidence type="ECO:0000313" key="1">
    <source>
        <dbReference type="EMBL" id="PKY47271.1"/>
    </source>
</evidence>
<dbReference type="AlphaFoldDB" id="A0A2I1GKX2"/>
<protein>
    <submittedName>
        <fullName evidence="1">Uncharacterized protein</fullName>
    </submittedName>
</protein>
<dbReference type="Proteomes" id="UP000234323">
    <property type="component" value="Unassembled WGS sequence"/>
</dbReference>
<keyword evidence="2" id="KW-1185">Reference proteome</keyword>
<reference evidence="1 2" key="1">
    <citation type="submission" date="2015-10" db="EMBL/GenBank/DDBJ databases">
        <title>Genome analyses suggest a sexual origin of heterokaryosis in a supposedly ancient asexual fungus.</title>
        <authorList>
            <person name="Ropars J."/>
            <person name="Sedzielewska K."/>
            <person name="Noel J."/>
            <person name="Charron P."/>
            <person name="Farinelli L."/>
            <person name="Marton T."/>
            <person name="Kruger M."/>
            <person name="Pelin A."/>
            <person name="Brachmann A."/>
            <person name="Corradi N."/>
        </authorList>
    </citation>
    <scope>NUCLEOTIDE SEQUENCE [LARGE SCALE GENOMIC DNA]</scope>
    <source>
        <strain evidence="1 2">A4</strain>
    </source>
</reference>
<gene>
    <name evidence="1" type="ORF">RhiirA4_462401</name>
</gene>
<organism evidence="1 2">
    <name type="scientific">Rhizophagus irregularis</name>
    <dbReference type="NCBI Taxonomy" id="588596"/>
    <lineage>
        <taxon>Eukaryota</taxon>
        <taxon>Fungi</taxon>
        <taxon>Fungi incertae sedis</taxon>
        <taxon>Mucoromycota</taxon>
        <taxon>Glomeromycotina</taxon>
        <taxon>Glomeromycetes</taxon>
        <taxon>Glomerales</taxon>
        <taxon>Glomeraceae</taxon>
        <taxon>Rhizophagus</taxon>
    </lineage>
</organism>
<accession>A0A2I1GKX2</accession>
<evidence type="ECO:0000313" key="2">
    <source>
        <dbReference type="Proteomes" id="UP000234323"/>
    </source>
</evidence>
<sequence>MPTKGQLDEHYNHVLIYAESLSTTETWIINFTCEDSVELCPHWPSLDSGVQAVLFKHDLNFTKVQMMWNHFENLEMSEAAKCLWNNLPSALQDSSNECRNTLHPLPNLQSRGGLDLHSQISNNESELLELLKSQYSKRYYLSVEWHDIRREALLNSPFHLCYVKKYTHELIPIDEDDGDERVEHDIGEVVPNMYSTHQIEYIIKDPSVPSCPMLFHWKHNQLIQFWKIHKDLEI</sequence>
<proteinExistence type="predicted"/>
<name>A0A2I1GKX2_9GLOM</name>
<dbReference type="VEuPathDB" id="FungiDB:FUN_018967"/>
<comment type="caution">
    <text evidence="1">The sequence shown here is derived from an EMBL/GenBank/DDBJ whole genome shotgun (WGS) entry which is preliminary data.</text>
</comment>
<dbReference type="VEuPathDB" id="FungiDB:RhiirA1_465236"/>